<dbReference type="PRINTS" id="PR00412">
    <property type="entry name" value="EPOXHYDRLASE"/>
</dbReference>
<dbReference type="Proteomes" id="UP000507470">
    <property type="component" value="Unassembled WGS sequence"/>
</dbReference>
<dbReference type="PANTHER" id="PTHR46118">
    <property type="entry name" value="PROTEIN ABHD11"/>
    <property type="match status" value="1"/>
</dbReference>
<name>A0A6J8C1P3_MYTCO</name>
<dbReference type="PRINTS" id="PR00111">
    <property type="entry name" value="ABHYDROLASE"/>
</dbReference>
<comment type="catalytic activity">
    <reaction evidence="6">
        <text>a 1,3-diacyl-sn-glycerol + H2O = a 1-acyl-sn-glycerol + a fatty acid + H(+)</text>
        <dbReference type="Rhea" id="RHEA:38503"/>
        <dbReference type="ChEBI" id="CHEBI:15377"/>
        <dbReference type="ChEBI" id="CHEBI:15378"/>
        <dbReference type="ChEBI" id="CHEBI:28868"/>
        <dbReference type="ChEBI" id="CHEBI:64683"/>
        <dbReference type="ChEBI" id="CHEBI:77272"/>
    </reaction>
</comment>
<proteinExistence type="inferred from homology"/>
<dbReference type="PANTHER" id="PTHR46118:SF4">
    <property type="entry name" value="PROTEIN ABHD11"/>
    <property type="match status" value="1"/>
</dbReference>
<evidence type="ECO:0000256" key="5">
    <source>
        <dbReference type="ARBA" id="ARBA00043667"/>
    </source>
</evidence>
<dbReference type="EC" id="3.1.1.116" evidence="3"/>
<accession>A0A6J8C1P3</accession>
<reference evidence="13 14" key="1">
    <citation type="submission" date="2020-06" db="EMBL/GenBank/DDBJ databases">
        <authorList>
            <person name="Li R."/>
            <person name="Bekaert M."/>
        </authorList>
    </citation>
    <scope>NUCLEOTIDE SEQUENCE [LARGE SCALE GENOMIC DNA]</scope>
    <source>
        <strain evidence="14">wild</strain>
    </source>
</reference>
<dbReference type="InterPro" id="IPR000073">
    <property type="entry name" value="AB_hydrolase_1"/>
</dbReference>
<dbReference type="OrthoDB" id="8119704at2759"/>
<evidence type="ECO:0000256" key="3">
    <source>
        <dbReference type="ARBA" id="ARBA00026104"/>
    </source>
</evidence>
<evidence type="ECO:0000256" key="10">
    <source>
        <dbReference type="ARBA" id="ARBA00048513"/>
    </source>
</evidence>
<evidence type="ECO:0000313" key="13">
    <source>
        <dbReference type="EMBL" id="CAC5388989.1"/>
    </source>
</evidence>
<dbReference type="GO" id="GO:0005739">
    <property type="term" value="C:mitochondrion"/>
    <property type="evidence" value="ECO:0007669"/>
    <property type="project" value="TreeGrafter"/>
</dbReference>
<comment type="catalytic activity">
    <reaction evidence="10">
        <text>1-octadecanoyl-2-(9Z-octadecenoyl)-sn-glycerol + H2O = 2-(9Z-octadecenoyl)-glycerol + octadecanoate + H(+)</text>
        <dbReference type="Rhea" id="RHEA:77103"/>
        <dbReference type="ChEBI" id="CHEBI:15377"/>
        <dbReference type="ChEBI" id="CHEBI:15378"/>
        <dbReference type="ChEBI" id="CHEBI:25629"/>
        <dbReference type="ChEBI" id="CHEBI:73990"/>
        <dbReference type="ChEBI" id="CHEBI:75468"/>
    </reaction>
</comment>
<dbReference type="Gene3D" id="3.40.50.1820">
    <property type="entry name" value="alpha/beta hydrolase"/>
    <property type="match status" value="1"/>
</dbReference>
<sequence>MAFRRAICKPSSLFYFAVRQKSSQKPSLSGQGVCLSYRNYQEPGSSGPPVVITHGLMGNKDNWHSLSKLWSKKEDRYTVITVDVRNHGESPHTQSMDYFLMSEDIINLLDELMIDKACLLGHSMGGKMSMVTALQHPERVDSLIVVDVSPTVSPRAKTYPAFLQTMLKIQVQLYMQQDLPVSTARKIATNMLKEVEPESLVRQFLASNLIQKNNRFVWKVYLDSIINNFSNICGFPEFINVQYNGPTLFVGGSESKYISESEEPEIKRLFPKSQIQHIEGAGHWVHSDKPSAFLDVVNKFLKENQE</sequence>
<dbReference type="GO" id="GO:0052689">
    <property type="term" value="F:carboxylic ester hydrolase activity"/>
    <property type="evidence" value="ECO:0007669"/>
    <property type="project" value="TreeGrafter"/>
</dbReference>
<dbReference type="EMBL" id="CACVKT020004298">
    <property type="protein sequence ID" value="CAC5388989.1"/>
    <property type="molecule type" value="Genomic_DNA"/>
</dbReference>
<gene>
    <name evidence="13" type="ORF">MCOR_24211</name>
</gene>
<evidence type="ECO:0000256" key="2">
    <source>
        <dbReference type="ARBA" id="ARBA00022801"/>
    </source>
</evidence>
<evidence type="ECO:0000256" key="7">
    <source>
        <dbReference type="ARBA" id="ARBA00044064"/>
    </source>
</evidence>
<evidence type="ECO:0000256" key="6">
    <source>
        <dbReference type="ARBA" id="ARBA00043742"/>
    </source>
</evidence>
<organism evidence="13 14">
    <name type="scientific">Mytilus coruscus</name>
    <name type="common">Sea mussel</name>
    <dbReference type="NCBI Taxonomy" id="42192"/>
    <lineage>
        <taxon>Eukaryota</taxon>
        <taxon>Metazoa</taxon>
        <taxon>Spiralia</taxon>
        <taxon>Lophotrochozoa</taxon>
        <taxon>Mollusca</taxon>
        <taxon>Bivalvia</taxon>
        <taxon>Autobranchia</taxon>
        <taxon>Pteriomorphia</taxon>
        <taxon>Mytilida</taxon>
        <taxon>Mytiloidea</taxon>
        <taxon>Mytilidae</taxon>
        <taxon>Mytilinae</taxon>
        <taxon>Mytilus</taxon>
    </lineage>
</organism>
<keyword evidence="14" id="KW-1185">Reference proteome</keyword>
<comment type="catalytic activity">
    <reaction evidence="5">
        <text>a 1,2-diacyl-sn-glycerol + H2O = a 2-acylglycerol + a fatty acid + H(+)</text>
        <dbReference type="Rhea" id="RHEA:33275"/>
        <dbReference type="ChEBI" id="CHEBI:15377"/>
        <dbReference type="ChEBI" id="CHEBI:15378"/>
        <dbReference type="ChEBI" id="CHEBI:17389"/>
        <dbReference type="ChEBI" id="CHEBI:17815"/>
        <dbReference type="ChEBI" id="CHEBI:28868"/>
        <dbReference type="EC" id="3.1.1.116"/>
    </reaction>
</comment>
<protein>
    <recommendedName>
        <fullName evidence="7">sn-1-specific diacylglycerol lipase ABHD11</fullName>
        <ecNumber evidence="3">3.1.1.116</ecNumber>
    </recommendedName>
    <alternativeName>
        <fullName evidence="4">Alpha/beta hydrolase domain-containing protein 11</fullName>
    </alternativeName>
</protein>
<dbReference type="SUPFAM" id="SSF53474">
    <property type="entry name" value="alpha/beta-Hydrolases"/>
    <property type="match status" value="1"/>
</dbReference>
<dbReference type="Pfam" id="PF00561">
    <property type="entry name" value="Abhydrolase_1"/>
    <property type="match status" value="1"/>
</dbReference>
<evidence type="ECO:0000256" key="4">
    <source>
        <dbReference type="ARBA" id="ARBA00042703"/>
    </source>
</evidence>
<keyword evidence="2" id="KW-0378">Hydrolase</keyword>
<evidence type="ECO:0000256" key="8">
    <source>
        <dbReference type="ARBA" id="ARBA00048283"/>
    </source>
</evidence>
<evidence type="ECO:0000256" key="9">
    <source>
        <dbReference type="ARBA" id="ARBA00048504"/>
    </source>
</evidence>
<dbReference type="InterPro" id="IPR029058">
    <property type="entry name" value="AB_hydrolase_fold"/>
</dbReference>
<evidence type="ECO:0000313" key="14">
    <source>
        <dbReference type="Proteomes" id="UP000507470"/>
    </source>
</evidence>
<comment type="catalytic activity">
    <reaction evidence="8">
        <text>1-octadecanoyl-2-(4Z,7Z,10Z,13Z,16Z,19Z-docosahexaenoyl)-sn-glycerol + H2O = 2-(4Z,7Z,10Z,13Z,16Z,19Z-docosahexaenoyl)-glycerol + octadecanoate + H(+)</text>
        <dbReference type="Rhea" id="RHEA:77107"/>
        <dbReference type="ChEBI" id="CHEBI:15377"/>
        <dbReference type="ChEBI" id="CHEBI:15378"/>
        <dbReference type="ChEBI" id="CHEBI:25629"/>
        <dbReference type="ChEBI" id="CHEBI:77129"/>
        <dbReference type="ChEBI" id="CHEBI:186738"/>
    </reaction>
</comment>
<comment type="catalytic activity">
    <reaction evidence="11">
        <text>1-octadecanoyl-2-(5Z,8Z,11Z,14Z-eicosatetraenoyl)-sn-glycerol + H2O = 2-(5Z,8Z,11Z,14Z-eicosatetraenoyl)-glycerol + octadecanoate + H(+)</text>
        <dbReference type="Rhea" id="RHEA:38507"/>
        <dbReference type="ChEBI" id="CHEBI:15377"/>
        <dbReference type="ChEBI" id="CHEBI:15378"/>
        <dbReference type="ChEBI" id="CHEBI:25629"/>
        <dbReference type="ChEBI" id="CHEBI:52392"/>
        <dbReference type="ChEBI" id="CHEBI:75728"/>
    </reaction>
</comment>
<dbReference type="FunFam" id="3.40.50.1820:FF:000039">
    <property type="entry name" value="Esterase ybfF"/>
    <property type="match status" value="1"/>
</dbReference>
<evidence type="ECO:0000259" key="12">
    <source>
        <dbReference type="Pfam" id="PF00561"/>
    </source>
</evidence>
<dbReference type="InterPro" id="IPR000639">
    <property type="entry name" value="Epox_hydrolase-like"/>
</dbReference>
<dbReference type="AlphaFoldDB" id="A0A6J8C1P3"/>
<comment type="catalytic activity">
    <reaction evidence="9">
        <text>1,2-didecanoylglycerol + H2O = decanoylglycerol + decanoate + H(+)</text>
        <dbReference type="Rhea" id="RHEA:48596"/>
        <dbReference type="ChEBI" id="CHEBI:11152"/>
        <dbReference type="ChEBI" id="CHEBI:15377"/>
        <dbReference type="ChEBI" id="CHEBI:15378"/>
        <dbReference type="ChEBI" id="CHEBI:27689"/>
        <dbReference type="ChEBI" id="CHEBI:90605"/>
    </reaction>
</comment>
<feature type="domain" description="AB hydrolase-1" evidence="12">
    <location>
        <begin position="48"/>
        <end position="290"/>
    </location>
</feature>
<comment type="similarity">
    <text evidence="1">Belongs to the AB hydrolase superfamily.</text>
</comment>
<evidence type="ECO:0000256" key="1">
    <source>
        <dbReference type="ARBA" id="ARBA00008645"/>
    </source>
</evidence>
<evidence type="ECO:0000256" key="11">
    <source>
        <dbReference type="ARBA" id="ARBA00048919"/>
    </source>
</evidence>